<sequence length="77" mass="8515">MQAVKQLTGTTKILAKVEKRFLQKEAKTVLPTINDKSTRKCGTNNGTAKERVIFTKVSAKQKKDAPGIFAVTKDVYC</sequence>
<name>A0ACB9J7T9_9ASTR</name>
<evidence type="ECO:0000313" key="2">
    <source>
        <dbReference type="Proteomes" id="UP001056120"/>
    </source>
</evidence>
<dbReference type="EMBL" id="CM042022">
    <property type="protein sequence ID" value="KAI3815322.1"/>
    <property type="molecule type" value="Genomic_DNA"/>
</dbReference>
<keyword evidence="2" id="KW-1185">Reference proteome</keyword>
<proteinExistence type="predicted"/>
<comment type="caution">
    <text evidence="1">The sequence shown here is derived from an EMBL/GenBank/DDBJ whole genome shotgun (WGS) entry which is preliminary data.</text>
</comment>
<dbReference type="Proteomes" id="UP001056120">
    <property type="component" value="Linkage Group LG05"/>
</dbReference>
<reference evidence="2" key="1">
    <citation type="journal article" date="2022" name="Mol. Ecol. Resour.">
        <title>The genomes of chicory, endive, great burdock and yacon provide insights into Asteraceae palaeo-polyploidization history and plant inulin production.</title>
        <authorList>
            <person name="Fan W."/>
            <person name="Wang S."/>
            <person name="Wang H."/>
            <person name="Wang A."/>
            <person name="Jiang F."/>
            <person name="Liu H."/>
            <person name="Zhao H."/>
            <person name="Xu D."/>
            <person name="Zhang Y."/>
        </authorList>
    </citation>
    <scope>NUCLEOTIDE SEQUENCE [LARGE SCALE GENOMIC DNA]</scope>
    <source>
        <strain evidence="2">cv. Yunnan</strain>
    </source>
</reference>
<evidence type="ECO:0000313" key="1">
    <source>
        <dbReference type="EMBL" id="KAI3815322.1"/>
    </source>
</evidence>
<reference evidence="1 2" key="2">
    <citation type="journal article" date="2022" name="Mol. Ecol. Resour.">
        <title>The genomes of chicory, endive, great burdock and yacon provide insights into Asteraceae paleo-polyploidization history and plant inulin production.</title>
        <authorList>
            <person name="Fan W."/>
            <person name="Wang S."/>
            <person name="Wang H."/>
            <person name="Wang A."/>
            <person name="Jiang F."/>
            <person name="Liu H."/>
            <person name="Zhao H."/>
            <person name="Xu D."/>
            <person name="Zhang Y."/>
        </authorList>
    </citation>
    <scope>NUCLEOTIDE SEQUENCE [LARGE SCALE GENOMIC DNA]</scope>
    <source>
        <strain evidence="2">cv. Yunnan</strain>
        <tissue evidence="1">Leaves</tissue>
    </source>
</reference>
<organism evidence="1 2">
    <name type="scientific">Smallanthus sonchifolius</name>
    <dbReference type="NCBI Taxonomy" id="185202"/>
    <lineage>
        <taxon>Eukaryota</taxon>
        <taxon>Viridiplantae</taxon>
        <taxon>Streptophyta</taxon>
        <taxon>Embryophyta</taxon>
        <taxon>Tracheophyta</taxon>
        <taxon>Spermatophyta</taxon>
        <taxon>Magnoliopsida</taxon>
        <taxon>eudicotyledons</taxon>
        <taxon>Gunneridae</taxon>
        <taxon>Pentapetalae</taxon>
        <taxon>asterids</taxon>
        <taxon>campanulids</taxon>
        <taxon>Asterales</taxon>
        <taxon>Asteraceae</taxon>
        <taxon>Asteroideae</taxon>
        <taxon>Heliantheae alliance</taxon>
        <taxon>Millerieae</taxon>
        <taxon>Smallanthus</taxon>
    </lineage>
</organism>
<gene>
    <name evidence="1" type="ORF">L1987_14985</name>
</gene>
<protein>
    <submittedName>
        <fullName evidence="1">Uncharacterized protein</fullName>
    </submittedName>
</protein>
<accession>A0ACB9J7T9</accession>